<dbReference type="Proteomes" id="UP000078507">
    <property type="component" value="Unassembled WGS sequence"/>
</dbReference>
<evidence type="ECO:0000313" key="3">
    <source>
        <dbReference type="Proteomes" id="UP000078507"/>
    </source>
</evidence>
<comment type="caution">
    <text evidence="2">The sequence shown here is derived from an EMBL/GenBank/DDBJ whole genome shotgun (WGS) entry which is preliminary data.</text>
</comment>
<organism evidence="2 3">
    <name type="scientific">Sinorhizobium saheli</name>
    <dbReference type="NCBI Taxonomy" id="36856"/>
    <lineage>
        <taxon>Bacteria</taxon>
        <taxon>Pseudomonadati</taxon>
        <taxon>Pseudomonadota</taxon>
        <taxon>Alphaproteobacteria</taxon>
        <taxon>Hyphomicrobiales</taxon>
        <taxon>Rhizobiaceae</taxon>
        <taxon>Sinorhizobium/Ensifer group</taxon>
        <taxon>Sinorhizobium</taxon>
    </lineage>
</organism>
<dbReference type="AlphaFoldDB" id="A0A178YD88"/>
<proteinExistence type="predicted"/>
<sequence length="220" mass="24227">MQIANRLTAATAGDGLGNLGGRSAEQVGAASKGESDVPVSAASFVDPTPRISLSVDALLYLSRTKKAPERMPPLTRDEWSNRLSPQLAAREYQAFGKFAENGDYKAYYKAFIDYYDNLRPEDQNSPRYFATREAAVAGLRSLEYDAESGLEVEGNFERLVSVFLNEDKTTFSTRSAAAPAAERAFFAWDASNVSYEDMSDDEATGPRSLSEIERLYSELL</sequence>
<dbReference type="OrthoDB" id="8354861at2"/>
<evidence type="ECO:0000256" key="1">
    <source>
        <dbReference type="SAM" id="MobiDB-lite"/>
    </source>
</evidence>
<dbReference type="EMBL" id="LNQB01000072">
    <property type="protein sequence ID" value="OAP45387.1"/>
    <property type="molecule type" value="Genomic_DNA"/>
</dbReference>
<gene>
    <name evidence="2" type="ORF">ATB98_26275</name>
</gene>
<evidence type="ECO:0000313" key="2">
    <source>
        <dbReference type="EMBL" id="OAP45387.1"/>
    </source>
</evidence>
<reference evidence="2 3" key="1">
    <citation type="submission" date="2015-11" db="EMBL/GenBank/DDBJ databases">
        <title>Ensifer anhuiense sp. nov., an effective nitrogen fixation bacterium with Glycine soja.</title>
        <authorList>
            <person name="Yan H."/>
            <person name="Chen W."/>
        </authorList>
    </citation>
    <scope>NUCLEOTIDE SEQUENCE [LARGE SCALE GENOMIC DNA]</scope>
    <source>
        <strain evidence="2 3">LMG 7837</strain>
    </source>
</reference>
<feature type="region of interest" description="Disordered" evidence="1">
    <location>
        <begin position="1"/>
        <end position="36"/>
    </location>
</feature>
<protein>
    <submittedName>
        <fullName evidence="2">Biotin biosynthesis protein BioC</fullName>
    </submittedName>
</protein>
<dbReference type="STRING" id="36856.ATB98_26275"/>
<keyword evidence="3" id="KW-1185">Reference proteome</keyword>
<accession>A0A178YD88</accession>
<name>A0A178YD88_SINSA</name>
<dbReference type="RefSeq" id="WP_066874164.1">
    <property type="nucleotide sequence ID" value="NZ_LNQB01000072.1"/>
</dbReference>